<gene>
    <name evidence="3" type="ORF">A2834_04600</name>
</gene>
<feature type="chain" id="PRO_5009522013" evidence="2">
    <location>
        <begin position="23"/>
        <end position="519"/>
    </location>
</feature>
<feature type="signal peptide" evidence="2">
    <location>
        <begin position="1"/>
        <end position="22"/>
    </location>
</feature>
<protein>
    <submittedName>
        <fullName evidence="3">Uncharacterized protein</fullName>
    </submittedName>
</protein>
<feature type="region of interest" description="Disordered" evidence="1">
    <location>
        <begin position="373"/>
        <end position="439"/>
    </location>
</feature>
<proteinExistence type="predicted"/>
<dbReference type="Proteomes" id="UP000179251">
    <property type="component" value="Unassembled WGS sequence"/>
</dbReference>
<comment type="caution">
    <text evidence="3">The sequence shown here is derived from an EMBL/GenBank/DDBJ whole genome shotgun (WGS) entry which is preliminary data.</text>
</comment>
<feature type="compositionally biased region" description="Pro residues" evidence="1">
    <location>
        <begin position="386"/>
        <end position="400"/>
    </location>
</feature>
<organism evidence="3 4">
    <name type="scientific">Candidatus Giovannonibacteria bacterium RIFCSPHIGHO2_01_FULL_45_23</name>
    <dbReference type="NCBI Taxonomy" id="1798325"/>
    <lineage>
        <taxon>Bacteria</taxon>
        <taxon>Candidatus Giovannoniibacteriota</taxon>
    </lineage>
</organism>
<feature type="compositionally biased region" description="Basic and acidic residues" evidence="1">
    <location>
        <begin position="420"/>
        <end position="433"/>
    </location>
</feature>
<evidence type="ECO:0000313" key="4">
    <source>
        <dbReference type="Proteomes" id="UP000179251"/>
    </source>
</evidence>
<dbReference type="EMBL" id="MFHD01000019">
    <property type="protein sequence ID" value="OGF62311.1"/>
    <property type="molecule type" value="Genomic_DNA"/>
</dbReference>
<evidence type="ECO:0000256" key="1">
    <source>
        <dbReference type="SAM" id="MobiDB-lite"/>
    </source>
</evidence>
<reference evidence="3 4" key="1">
    <citation type="journal article" date="2016" name="Nat. Commun.">
        <title>Thousands of microbial genomes shed light on interconnected biogeochemical processes in an aquifer system.</title>
        <authorList>
            <person name="Anantharaman K."/>
            <person name="Brown C.T."/>
            <person name="Hug L.A."/>
            <person name="Sharon I."/>
            <person name="Castelle C.J."/>
            <person name="Probst A.J."/>
            <person name="Thomas B.C."/>
            <person name="Singh A."/>
            <person name="Wilkins M.J."/>
            <person name="Karaoz U."/>
            <person name="Brodie E.L."/>
            <person name="Williams K.H."/>
            <person name="Hubbard S.S."/>
            <person name="Banfield J.F."/>
        </authorList>
    </citation>
    <scope>NUCLEOTIDE SEQUENCE [LARGE SCALE GENOMIC DNA]</scope>
</reference>
<feature type="compositionally biased region" description="Low complexity" evidence="1">
    <location>
        <begin position="373"/>
        <end position="385"/>
    </location>
</feature>
<sequence length="519" mass="55207">MKKWFSAVVLVSVVFVPLVALAVNPAITSFTVSPASGPSGYFFAFLWSLENAFGSSFLIPCIQGIKLRYSNGSALACGTRIASQVSANDGLGIKIINIGGNQASVTARVFPKDSYGKDYDAGGQTVYISVSPNTQPIEKFTTSTTTTVSGSPVTISWSSTDLDGVNLSIECKPEIKASSPSYTAGLYLPCGKPAFQTDLSKSGSLALNFNNSSIDTLPYTLTLFPAMAPGVYNAVYPAAITINVASDVVPDPVVNYFKTSAPSTIDSDRTMPISWSTENTQGVNLKIPCAEGITATSSKNTSLLLPCDSYAFADDNLLPSSGSLDLFLKNNGDSLRTVTINLIPAFKAKTGYDVTRSKTINVDVRSRMFAQTPTASPTVAPATTVAPPPAPPKPLPPVSKPAPLQKPAGAEVKPVPTAAPEEKFMEPAEESKKKTAPKKQAVVKNADEIAKLLTENKYVETAELVKLNSGLGIYDVVGYRDAKLFNAIPVRLKIKIILDAVDGEVLSVKFPWWSFLAKY</sequence>
<dbReference type="AlphaFoldDB" id="A0A1F5VHC0"/>
<keyword evidence="2" id="KW-0732">Signal</keyword>
<evidence type="ECO:0000313" key="3">
    <source>
        <dbReference type="EMBL" id="OGF62311.1"/>
    </source>
</evidence>
<evidence type="ECO:0000256" key="2">
    <source>
        <dbReference type="SAM" id="SignalP"/>
    </source>
</evidence>
<accession>A0A1F5VHC0</accession>
<name>A0A1F5VHC0_9BACT</name>